<protein>
    <submittedName>
        <fullName evidence="1">Uncharacterized protein</fullName>
    </submittedName>
</protein>
<accession>E1RHF1</accession>
<reference evidence="1 2" key="1">
    <citation type="journal article" date="2010" name="Stand. Genomic Sci.">
        <title>Complete genome sequence of Methanoplanus petrolearius type strain (SEBR 4847).</title>
        <authorList>
            <person name="Brambilla E."/>
            <person name="Djao O.D."/>
            <person name="Daligault H."/>
            <person name="Lapidus A."/>
            <person name="Lucas S."/>
            <person name="Hammon N."/>
            <person name="Nolan M."/>
            <person name="Tice H."/>
            <person name="Cheng J.F."/>
            <person name="Han C."/>
            <person name="Tapia R."/>
            <person name="Goodwin L."/>
            <person name="Pitluck S."/>
            <person name="Liolios K."/>
            <person name="Ivanova N."/>
            <person name="Mavromatis K."/>
            <person name="Mikhailova N."/>
            <person name="Pati A."/>
            <person name="Chen A."/>
            <person name="Palaniappan K."/>
            <person name="Land M."/>
            <person name="Hauser L."/>
            <person name="Chang Y.J."/>
            <person name="Jeffries C.D."/>
            <person name="Rohde M."/>
            <person name="Spring S."/>
            <person name="Sikorski J."/>
            <person name="Goker M."/>
            <person name="Woyke T."/>
            <person name="Bristow J."/>
            <person name="Eisen J.A."/>
            <person name="Markowitz V."/>
            <person name="Hugenholtz P."/>
            <person name="Kyrpides N.C."/>
            <person name="Klenk H.P."/>
        </authorList>
    </citation>
    <scope>NUCLEOTIDE SEQUENCE [LARGE SCALE GENOMIC DNA]</scope>
    <source>
        <strain evidence="2">DSM 11571 / OCM 486 / SEBR 4847</strain>
    </source>
</reference>
<organism evidence="1 2">
    <name type="scientific">Methanolacinia petrolearia (strain DSM 11571 / OCM 486 / SEBR 4847)</name>
    <name type="common">Methanoplanus petrolearius</name>
    <dbReference type="NCBI Taxonomy" id="679926"/>
    <lineage>
        <taxon>Archaea</taxon>
        <taxon>Methanobacteriati</taxon>
        <taxon>Methanobacteriota</taxon>
        <taxon>Stenosarchaea group</taxon>
        <taxon>Methanomicrobia</taxon>
        <taxon>Methanomicrobiales</taxon>
        <taxon>Methanomicrobiaceae</taxon>
        <taxon>Methanolacinia</taxon>
    </lineage>
</organism>
<dbReference type="EMBL" id="CP002117">
    <property type="protein sequence ID" value="ADN37534.1"/>
    <property type="molecule type" value="Genomic_DNA"/>
</dbReference>
<dbReference type="eggNOG" id="arCOG09470">
    <property type="taxonomic scope" value="Archaea"/>
</dbReference>
<dbReference type="GeneID" id="9745286"/>
<evidence type="ECO:0000313" key="2">
    <source>
        <dbReference type="Proteomes" id="UP000006565"/>
    </source>
</evidence>
<sequence length="114" mass="13134">MKIKLSRKHVVCSDGSTKDELLLDEPVTREFLDYLGNFGDMTIRENLKVPAYFFYSEGYLSMKGVLDDDYVEMRRQLKFVEKTEGLFGLILSSYTEGSSGVQKVKDEMQRIAED</sequence>
<dbReference type="RefSeq" id="WP_013330707.1">
    <property type="nucleotide sequence ID" value="NC_014507.1"/>
</dbReference>
<gene>
    <name evidence="1" type="ordered locus">Mpet_2791</name>
</gene>
<dbReference type="KEGG" id="mpi:Mpet_2791"/>
<dbReference type="AlphaFoldDB" id="E1RHF1"/>
<evidence type="ECO:0000313" key="1">
    <source>
        <dbReference type="EMBL" id="ADN37534.1"/>
    </source>
</evidence>
<keyword evidence="2" id="KW-1185">Reference proteome</keyword>
<dbReference type="Proteomes" id="UP000006565">
    <property type="component" value="Chromosome"/>
</dbReference>
<name>E1RHF1_METP4</name>
<dbReference type="OrthoDB" id="115095at2157"/>
<proteinExistence type="predicted"/>
<dbReference type="STRING" id="679926.Mpet_2791"/>
<dbReference type="HOGENOM" id="CLU_2021489_0_0_2"/>